<dbReference type="RefSeq" id="WP_110270558.1">
    <property type="nucleotide sequence ID" value="NZ_CP029289.2"/>
</dbReference>
<dbReference type="Proteomes" id="UP000248044">
    <property type="component" value="Chromosome"/>
</dbReference>
<dbReference type="AlphaFoldDB" id="A0A2U9IF52"/>
<evidence type="ECO:0000313" key="1">
    <source>
        <dbReference type="EMBL" id="AWR94677.1"/>
    </source>
</evidence>
<dbReference type="KEGG" id="abri:DFR85_08785"/>
<evidence type="ECO:0000313" key="2">
    <source>
        <dbReference type="Proteomes" id="UP000248044"/>
    </source>
</evidence>
<reference evidence="1 2" key="1">
    <citation type="submission" date="2018-05" db="EMBL/GenBank/DDBJ databases">
        <title>Complete Genome Sequences of Extremely Thermoacidophilic, Metal-Mobilizing Type-Strain Members of the Archaeal Family Sulfolobaceae: Acidianus brierleyi DSM-1651T, Acidianus sulfidivorans DSM-18786T, Metallosphaera hakonensis DSM-7519T, and Metallosphaera prunae DSM-10039T.</title>
        <authorList>
            <person name="Counts J.A."/>
            <person name="Kelly R.M."/>
        </authorList>
    </citation>
    <scope>NUCLEOTIDE SEQUENCE [LARGE SCALE GENOMIC DNA]</scope>
    <source>
        <strain evidence="1 2">DSM 1651</strain>
    </source>
</reference>
<proteinExistence type="predicted"/>
<sequence>MTFSSAKTEVVKAISDDADYHGGELTNIDSISIEPDNYDIDKLASTISNDIQSINKEFGATLPSKVEVDEDTLEISGKQ</sequence>
<protein>
    <submittedName>
        <fullName evidence="1">Uncharacterized protein</fullName>
    </submittedName>
</protein>
<keyword evidence="2" id="KW-1185">Reference proteome</keyword>
<dbReference type="EMBL" id="CP029289">
    <property type="protein sequence ID" value="AWR94677.1"/>
    <property type="molecule type" value="Genomic_DNA"/>
</dbReference>
<dbReference type="GeneID" id="36832247"/>
<organism evidence="1 2">
    <name type="scientific">Acidianus brierleyi</name>
    <dbReference type="NCBI Taxonomy" id="41673"/>
    <lineage>
        <taxon>Archaea</taxon>
        <taxon>Thermoproteota</taxon>
        <taxon>Thermoprotei</taxon>
        <taxon>Sulfolobales</taxon>
        <taxon>Sulfolobaceae</taxon>
        <taxon>Acidianus</taxon>
    </lineage>
</organism>
<name>A0A2U9IF52_9CREN</name>
<accession>A0A2U9IF52</accession>
<gene>
    <name evidence="1" type="ORF">DFR85_08785</name>
</gene>